<dbReference type="GO" id="GO:0042054">
    <property type="term" value="F:histone methyltransferase activity"/>
    <property type="evidence" value="ECO:0007669"/>
    <property type="project" value="TreeGrafter"/>
</dbReference>
<dbReference type="Gene3D" id="3.40.50.150">
    <property type="entry name" value="Vaccinia Virus protein VP39"/>
    <property type="match status" value="2"/>
</dbReference>
<evidence type="ECO:0000313" key="9">
    <source>
        <dbReference type="EMBL" id="KAH7644352.1"/>
    </source>
</evidence>
<feature type="domain" description="Protein arginine N-methyltransferase" evidence="8">
    <location>
        <begin position="241"/>
        <end position="331"/>
    </location>
</feature>
<dbReference type="PANTHER" id="PTHR11006">
    <property type="entry name" value="PROTEIN ARGININE N-METHYLTRANSFERASE"/>
    <property type="match status" value="1"/>
</dbReference>
<dbReference type="InterPro" id="IPR055135">
    <property type="entry name" value="PRMT_dom"/>
</dbReference>
<comment type="function">
    <text evidence="6">Arginine methyltransferase that can both catalyze the formation of omega-N monomethylarginine (MMA) and symmetrical dimethylarginine (sDMA).</text>
</comment>
<dbReference type="InterPro" id="IPR029063">
    <property type="entry name" value="SAM-dependent_MTases_sf"/>
</dbReference>
<evidence type="ECO:0000256" key="5">
    <source>
        <dbReference type="ARBA" id="ARBA00025081"/>
    </source>
</evidence>
<evidence type="ECO:0000256" key="4">
    <source>
        <dbReference type="ARBA" id="ARBA00022737"/>
    </source>
</evidence>
<evidence type="ECO:0000259" key="8">
    <source>
        <dbReference type="Pfam" id="PF22528"/>
    </source>
</evidence>
<dbReference type="GO" id="GO:0016274">
    <property type="term" value="F:protein-arginine N-methyltransferase activity"/>
    <property type="evidence" value="ECO:0007669"/>
    <property type="project" value="InterPro"/>
</dbReference>
<dbReference type="InterPro" id="IPR025799">
    <property type="entry name" value="Arg_MeTrfase"/>
</dbReference>
<keyword evidence="2 7" id="KW-0808">Transferase</keyword>
<dbReference type="PIRSF" id="PIRSF036946">
    <property type="entry name" value="Arg_N-mtase"/>
    <property type="match status" value="1"/>
</dbReference>
<keyword evidence="1 7" id="KW-0489">Methyltransferase</keyword>
<dbReference type="AlphaFoldDB" id="A0A9D4P5Z2"/>
<evidence type="ECO:0000256" key="7">
    <source>
        <dbReference type="PROSITE-ProRule" id="PRU01015"/>
    </source>
</evidence>
<dbReference type="PROSITE" id="PS51678">
    <property type="entry name" value="SAM_MT_PRMT"/>
    <property type="match status" value="1"/>
</dbReference>
<dbReference type="FunFam" id="3.40.50.150:FF:000071">
    <property type="entry name" value="Protein arginine N-methyltransferase 7"/>
    <property type="match status" value="1"/>
</dbReference>
<accession>A0A9D4P5Z2</accession>
<reference evidence="9" key="2">
    <citation type="journal article" date="2021" name="World Allergy Organ. J.">
        <title>Chromosome-level assembly of Dermatophagoides farinae genome and transcriptome reveals two novel allergens Der f 37 and Der f 39.</title>
        <authorList>
            <person name="Chen J."/>
            <person name="Cai Z."/>
            <person name="Fan D."/>
            <person name="Hu J."/>
            <person name="Hou Y."/>
            <person name="He Y."/>
            <person name="Zhang Z."/>
            <person name="Zhao Z."/>
            <person name="Gao P."/>
            <person name="Hu W."/>
            <person name="Sun J."/>
            <person name="Li J."/>
            <person name="Ji K."/>
        </authorList>
    </citation>
    <scope>NUCLEOTIDE SEQUENCE</scope>
    <source>
        <strain evidence="9">JKM2019</strain>
    </source>
</reference>
<evidence type="ECO:0000256" key="6">
    <source>
        <dbReference type="PIRNR" id="PIRNR036946"/>
    </source>
</evidence>
<dbReference type="CDD" id="cd02440">
    <property type="entry name" value="AdoMet_MTases"/>
    <property type="match status" value="1"/>
</dbReference>
<evidence type="ECO:0000256" key="3">
    <source>
        <dbReference type="ARBA" id="ARBA00022691"/>
    </source>
</evidence>
<dbReference type="EC" id="2.1.1.-" evidence="6"/>
<dbReference type="Gene3D" id="2.70.160.11">
    <property type="entry name" value="Hnrnp arginine n-methyltransferase1"/>
    <property type="match status" value="2"/>
</dbReference>
<keyword evidence="3 7" id="KW-0949">S-adenosyl-L-methionine</keyword>
<comment type="similarity">
    <text evidence="6">Belongs to the class I-like SAM-binding methyltransferase superfamily. Protein arginine N-methyltransferase family. PRMT7 subfamily.</text>
</comment>
<comment type="caution">
    <text evidence="9">The sequence shown here is derived from an EMBL/GenBank/DDBJ whole genome shotgun (WGS) entry which is preliminary data.</text>
</comment>
<reference evidence="9" key="1">
    <citation type="submission" date="2020-06" db="EMBL/GenBank/DDBJ databases">
        <authorList>
            <person name="Ji K."/>
            <person name="Li J."/>
        </authorList>
    </citation>
    <scope>NUCLEOTIDE SEQUENCE</scope>
    <source>
        <strain evidence="9">JKM2019</strain>
        <tissue evidence="9">Whole body</tissue>
    </source>
</reference>
<dbReference type="EMBL" id="SDOV01000002">
    <property type="protein sequence ID" value="KAH7644352.1"/>
    <property type="molecule type" value="Genomic_DNA"/>
</dbReference>
<evidence type="ECO:0000256" key="2">
    <source>
        <dbReference type="ARBA" id="ARBA00022679"/>
    </source>
</evidence>
<keyword evidence="4" id="KW-0677">Repeat</keyword>
<proteinExistence type="inferred from homology"/>
<name>A0A9D4P5Z2_DERFA</name>
<dbReference type="Pfam" id="PF06325">
    <property type="entry name" value="PrmA"/>
    <property type="match status" value="1"/>
</dbReference>
<evidence type="ECO:0000256" key="1">
    <source>
        <dbReference type="ARBA" id="ARBA00022603"/>
    </source>
</evidence>
<dbReference type="SUPFAM" id="SSF53335">
    <property type="entry name" value="S-adenosyl-L-methionine-dependent methyltransferases"/>
    <property type="match status" value="1"/>
</dbReference>
<comment type="function">
    <text evidence="5">Essential arginine methyltransferase that can both catalyze the formation of omega-N monomethylarginine (MMA) and symmetrical dimethylarginine (sDMA). Specifically mediates the symmetrical dimethylation of arginine residues in the small nuclear ribonucleoproteins SmD1 and SmD3.</text>
</comment>
<organism evidence="9">
    <name type="scientific">Dermatophagoides farinae</name>
    <name type="common">American house dust mite</name>
    <dbReference type="NCBI Taxonomy" id="6954"/>
    <lineage>
        <taxon>Eukaryota</taxon>
        <taxon>Metazoa</taxon>
        <taxon>Ecdysozoa</taxon>
        <taxon>Arthropoda</taxon>
        <taxon>Chelicerata</taxon>
        <taxon>Arachnida</taxon>
        <taxon>Acari</taxon>
        <taxon>Acariformes</taxon>
        <taxon>Sarcoptiformes</taxon>
        <taxon>Astigmata</taxon>
        <taxon>Psoroptidia</taxon>
        <taxon>Analgoidea</taxon>
        <taxon>Pyroglyphidae</taxon>
        <taxon>Dermatophagoidinae</taxon>
        <taxon>Dermatophagoides</taxon>
    </lineage>
</organism>
<dbReference type="Pfam" id="PF22528">
    <property type="entry name" value="PRMT_C"/>
    <property type="match status" value="1"/>
</dbReference>
<sequence>MDKIDSDYDFFDCQYNNEDDNDDNPLFDYYQNIARSSFDDMVHDHERNDLYYQAICRSIKKLRSKNPEKSVNVLDIGSGTGLLSMMATNANADHVIACECFEPIAKCSRKIINDNSMSSKIDVINKRSEQLKLPGDFQPNLLVAELLDTELIGESCLSIYRDIIQRKLVDPDHCLYVPTRARIWIQLVQSERLFHCHQFQKSYPIVDNIEAIQSPPQVRNCFGSHLLHDIQLNRLRPDIDFEILSDPLVIFEFEFNRLESLKHRDHKRIQFELKRSFNQPMMIFAWWDIDLDDDGEICLSCGPFWTRGFNDEQQVAWREHWIQTVYYLPAFAFDRERQVDGFNHDHINHKQKLIIDCHHDQVSFWFDIPKQNESYESNDINESESWYCTCGLHSHLSRTRLQWINNCQRYQQYWCRLNELLPTTNNQMLNLIYFGDESILPFVCSRHPNVEHVFIICNDRKSYRFFHTFRNQNDQKIILCSHNSFHKHQQQQQQQQENLLTCQTPSYAIISDLHFRNQSAMLSSLEIFRHLYRQQQFIRNHHNRIHFCLPHRIVLRGLIVRFEHLWKCWAPVSNVRINDQTEFNLFEYDLLIMNARRNVDWQFDRRSLWEYRCWPLANETFDILDISMDCTNGKKSMEELNSLMTTNEKIEKIVEFNVEQLKSRKIDPNTVAIVCWIDQHIDDNTIITGGFENNMTESLTPNTEIKWIRDQQQLVTFLTTIPNGIEQWNNNESADKIQLKFEIKMNKLSIRMDINNRK</sequence>
<protein>
    <recommendedName>
        <fullName evidence="6">Protein arginine N-methyltransferase</fullName>
        <ecNumber evidence="6">2.1.1.-</ecNumber>
    </recommendedName>
</protein>
<gene>
    <name evidence="9" type="ORF">HUG17_6714</name>
</gene>
<dbReference type="Proteomes" id="UP000828236">
    <property type="component" value="Unassembled WGS sequence"/>
</dbReference>
<dbReference type="InterPro" id="IPR014644">
    <property type="entry name" value="MeTrfase_PRMT7"/>
</dbReference>
<dbReference type="PANTHER" id="PTHR11006:SF4">
    <property type="entry name" value="PROTEIN ARGININE N-METHYLTRANSFERASE 7"/>
    <property type="match status" value="1"/>
</dbReference>
<dbReference type="GO" id="GO:0032259">
    <property type="term" value="P:methylation"/>
    <property type="evidence" value="ECO:0007669"/>
    <property type="project" value="UniProtKB-KW"/>
</dbReference>